<accession>A0A401PN23</accession>
<dbReference type="Gene3D" id="1.10.238.10">
    <property type="entry name" value="EF-hand"/>
    <property type="match status" value="3"/>
</dbReference>
<keyword evidence="1" id="KW-0106">Calcium</keyword>
<evidence type="ECO:0000313" key="6">
    <source>
        <dbReference type="Proteomes" id="UP000288216"/>
    </source>
</evidence>
<reference evidence="5 6" key="1">
    <citation type="journal article" date="2018" name="Nat. Ecol. Evol.">
        <title>Shark genomes provide insights into elasmobranch evolution and the origin of vertebrates.</title>
        <authorList>
            <person name="Hara Y"/>
            <person name="Yamaguchi K"/>
            <person name="Onimaru K"/>
            <person name="Kadota M"/>
            <person name="Koyanagi M"/>
            <person name="Keeley SD"/>
            <person name="Tatsumi K"/>
            <person name="Tanaka K"/>
            <person name="Motone F"/>
            <person name="Kageyama Y"/>
            <person name="Nozu R"/>
            <person name="Adachi N"/>
            <person name="Nishimura O"/>
            <person name="Nakagawa R"/>
            <person name="Tanegashima C"/>
            <person name="Kiyatake I"/>
            <person name="Matsumoto R"/>
            <person name="Murakumo K"/>
            <person name="Nishida K"/>
            <person name="Terakita A"/>
            <person name="Kuratani S"/>
            <person name="Sato K"/>
            <person name="Hyodo S Kuraku.S."/>
        </authorList>
    </citation>
    <scope>NUCLEOTIDE SEQUENCE [LARGE SCALE GENOMIC DNA]</scope>
</reference>
<protein>
    <recommendedName>
        <fullName evidence="7">Epidermal growth factor receptor pathway substrate 15</fullName>
    </recommendedName>
</protein>
<dbReference type="SMART" id="SM00027">
    <property type="entry name" value="EH"/>
    <property type="match status" value="3"/>
</dbReference>
<dbReference type="GO" id="GO:0045296">
    <property type="term" value="F:cadherin binding"/>
    <property type="evidence" value="ECO:0007669"/>
    <property type="project" value="TreeGrafter"/>
</dbReference>
<dbReference type="SUPFAM" id="SSF47473">
    <property type="entry name" value="EF-hand"/>
    <property type="match status" value="3"/>
</dbReference>
<dbReference type="PROSITE" id="PS50222">
    <property type="entry name" value="EF_HAND_2"/>
    <property type="match status" value="3"/>
</dbReference>
<feature type="domain" description="EF-hand" evidence="4">
    <location>
        <begin position="162"/>
        <end position="197"/>
    </location>
</feature>
<dbReference type="InterPro" id="IPR002048">
    <property type="entry name" value="EF_hand_dom"/>
</dbReference>
<dbReference type="OrthoDB" id="524326at2759"/>
<feature type="domain" description="EF-hand" evidence="4">
    <location>
        <begin position="198"/>
        <end position="233"/>
    </location>
</feature>
<dbReference type="SMART" id="SM00054">
    <property type="entry name" value="EFh"/>
    <property type="match status" value="4"/>
</dbReference>
<dbReference type="Gene3D" id="1.10.287.1490">
    <property type="match status" value="1"/>
</dbReference>
<dbReference type="PANTHER" id="PTHR11216">
    <property type="entry name" value="EH DOMAIN"/>
    <property type="match status" value="1"/>
</dbReference>
<dbReference type="GO" id="GO:0016197">
    <property type="term" value="P:endosomal transport"/>
    <property type="evidence" value="ECO:0007669"/>
    <property type="project" value="TreeGrafter"/>
</dbReference>
<dbReference type="FunFam" id="1.10.238.10:FF:000074">
    <property type="entry name" value="epidermal growth factor receptor substrate 15 isoform X1"/>
    <property type="match status" value="1"/>
</dbReference>
<evidence type="ECO:0000313" key="5">
    <source>
        <dbReference type="EMBL" id="GCB74540.1"/>
    </source>
</evidence>
<dbReference type="GO" id="GO:0006897">
    <property type="term" value="P:endocytosis"/>
    <property type="evidence" value="ECO:0007669"/>
    <property type="project" value="TreeGrafter"/>
</dbReference>
<dbReference type="InterPro" id="IPR018247">
    <property type="entry name" value="EF_Hand_1_Ca_BS"/>
</dbReference>
<feature type="region of interest" description="Disordered" evidence="2">
    <location>
        <begin position="738"/>
        <end position="794"/>
    </location>
</feature>
<gene>
    <name evidence="5" type="ORF">scyTo_0003631</name>
</gene>
<dbReference type="AlphaFoldDB" id="A0A401PN23"/>
<dbReference type="PROSITE" id="PS00018">
    <property type="entry name" value="EF_HAND_1"/>
    <property type="match status" value="2"/>
</dbReference>
<sequence length="794" mass="87148">GGNSMAGQFTLTQLSSGNPLYEKYYRQIDTVNGGRVGAAEAALFLKRSGLSDLVLGKIWELADADGKGFLNKQEFFVALRLVGCAQNGLEVSLNSLHLSAPAPKFNDRNSPLPASGSAPIDVPWAVKLEEKAKYDIIFDSLNPVNGFLSGDKVKPVLLNSKLPVDVLGRVWDLSDTDRDGLLDRDEFAVAVKWVVTPTDKTKYDEIFMKTDKDQDGFVSGVEVKDIFLTTGLPPATLAHIWALCDTNDCGKLSKEQFALALHIINQKITKGVDPPQVLTAEMMPPSDSAQKNGAALNTVADFSAIKELDSIHNEIADLHREKSSVEVEIKEKEEAIKQRTGEVQDLQDEVDKESTHLQKLQEQRQHVQQVLSGLDEQKNQLEEELNDIRQKCTEETHLISSLKTEISEQETQILSCEEELIKAQEELSRLHQETTELRERMAASQTELEPVQESLQASHHEINQAKSKLSELQESEESLNNQPSWQTLIQPGLVNGGAEHCELNNNVDESTDHKENTERQSPLEKEVIITETLVNKSIDESIPNVVEVETEQVEIQQPNLAEKEEDPFDMKATEYSNTVPDPNLDFFQTDPFTGSDPFKDDPFGKVDIADPFGGDPFKGTDPFADASDNFFQQSSSDPFAPTESDPFSATISNNNVESTEALKANDPFAPGGGTVSSTVETVADPFVSMFGNDSFGSGFADFNTLSQSDHADPFSSAAGMDHGNDVFGKNGFVDEPVKIEEVPPALPPKVGTPTRPPPPPPGDSFHKENHLDPFAPTSPSKDVGDNTNFANFNA</sequence>
<feature type="domain" description="EF-hand" evidence="4">
    <location>
        <begin position="50"/>
        <end position="85"/>
    </location>
</feature>
<dbReference type="EMBL" id="BFAA01001008">
    <property type="protein sequence ID" value="GCB74540.1"/>
    <property type="molecule type" value="Genomic_DNA"/>
</dbReference>
<dbReference type="InterPro" id="IPR000261">
    <property type="entry name" value="EH_dom"/>
</dbReference>
<feature type="region of interest" description="Disordered" evidence="2">
    <location>
        <begin position="455"/>
        <end position="477"/>
    </location>
</feature>
<feature type="compositionally biased region" description="Polar residues" evidence="2">
    <location>
        <begin position="645"/>
        <end position="654"/>
    </location>
</feature>
<dbReference type="PANTHER" id="PTHR11216:SF54">
    <property type="entry name" value="EPIDERMAL GROWTH FACTOR RECEPTOR SUBSTRATE 15"/>
    <property type="match status" value="1"/>
</dbReference>
<feature type="domain" description="EH" evidence="3">
    <location>
        <begin position="17"/>
        <end position="101"/>
    </location>
</feature>
<keyword evidence="6" id="KW-1185">Reference proteome</keyword>
<dbReference type="GO" id="GO:0005509">
    <property type="term" value="F:calcium ion binding"/>
    <property type="evidence" value="ECO:0007669"/>
    <property type="project" value="InterPro"/>
</dbReference>
<evidence type="ECO:0008006" key="7">
    <source>
        <dbReference type="Google" id="ProtNLM"/>
    </source>
</evidence>
<proteinExistence type="predicted"/>
<dbReference type="Proteomes" id="UP000288216">
    <property type="component" value="Unassembled WGS sequence"/>
</dbReference>
<dbReference type="SUPFAM" id="SSF90257">
    <property type="entry name" value="Myosin rod fragments"/>
    <property type="match status" value="1"/>
</dbReference>
<feature type="domain" description="EH" evidence="3">
    <location>
        <begin position="130"/>
        <end position="194"/>
    </location>
</feature>
<dbReference type="OMA" id="MSKFTPT"/>
<evidence type="ECO:0000256" key="1">
    <source>
        <dbReference type="ARBA" id="ARBA00022837"/>
    </source>
</evidence>
<organism evidence="5 6">
    <name type="scientific">Scyliorhinus torazame</name>
    <name type="common">Cloudy catshark</name>
    <name type="synonym">Catulus torazame</name>
    <dbReference type="NCBI Taxonomy" id="75743"/>
    <lineage>
        <taxon>Eukaryota</taxon>
        <taxon>Metazoa</taxon>
        <taxon>Chordata</taxon>
        <taxon>Craniata</taxon>
        <taxon>Vertebrata</taxon>
        <taxon>Chondrichthyes</taxon>
        <taxon>Elasmobranchii</taxon>
        <taxon>Galeomorphii</taxon>
        <taxon>Galeoidea</taxon>
        <taxon>Carcharhiniformes</taxon>
        <taxon>Scyliorhinidae</taxon>
        <taxon>Scyliorhinus</taxon>
    </lineage>
</organism>
<dbReference type="GO" id="GO:0030132">
    <property type="term" value="C:clathrin coat of coated pit"/>
    <property type="evidence" value="ECO:0007669"/>
    <property type="project" value="TreeGrafter"/>
</dbReference>
<dbReference type="CDD" id="cd00052">
    <property type="entry name" value="EH"/>
    <property type="match status" value="3"/>
</dbReference>
<dbReference type="InterPro" id="IPR011992">
    <property type="entry name" value="EF-hand-dom_pair"/>
</dbReference>
<name>A0A401PN23_SCYTO</name>
<dbReference type="Pfam" id="PF12763">
    <property type="entry name" value="EH"/>
    <property type="match status" value="3"/>
</dbReference>
<feature type="non-terminal residue" evidence="5">
    <location>
        <position position="1"/>
    </location>
</feature>
<evidence type="ECO:0000259" key="3">
    <source>
        <dbReference type="PROSITE" id="PS50031"/>
    </source>
</evidence>
<feature type="non-terminal residue" evidence="5">
    <location>
        <position position="794"/>
    </location>
</feature>
<comment type="caution">
    <text evidence="5">The sequence shown here is derived from an EMBL/GenBank/DDBJ whole genome shotgun (WGS) entry which is preliminary data.</text>
</comment>
<feature type="region of interest" description="Disordered" evidence="2">
    <location>
        <begin position="634"/>
        <end position="654"/>
    </location>
</feature>
<feature type="domain" description="EH" evidence="3">
    <location>
        <begin position="199"/>
        <end position="289"/>
    </location>
</feature>
<evidence type="ECO:0000259" key="4">
    <source>
        <dbReference type="PROSITE" id="PS50222"/>
    </source>
</evidence>
<evidence type="ECO:0000256" key="2">
    <source>
        <dbReference type="SAM" id="MobiDB-lite"/>
    </source>
</evidence>
<dbReference type="PROSITE" id="PS50031">
    <property type="entry name" value="EH"/>
    <property type="match status" value="3"/>
</dbReference>
<feature type="compositionally biased region" description="Basic and acidic residues" evidence="2">
    <location>
        <begin position="458"/>
        <end position="471"/>
    </location>
</feature>
<dbReference type="STRING" id="75743.A0A401PN23"/>
<feature type="compositionally biased region" description="Polar residues" evidence="2">
    <location>
        <begin position="777"/>
        <end position="794"/>
    </location>
</feature>